<evidence type="ECO:0000313" key="6">
    <source>
        <dbReference type="EMBL" id="UGS36158.1"/>
    </source>
</evidence>
<evidence type="ECO:0000256" key="4">
    <source>
        <dbReference type="SAM" id="SignalP"/>
    </source>
</evidence>
<evidence type="ECO:0000256" key="3">
    <source>
        <dbReference type="ARBA" id="ARBA00022729"/>
    </source>
</evidence>
<reference evidence="6" key="1">
    <citation type="journal article" date="2022" name="Int. J. Syst. Evol. Microbiol.">
        <title>Pseudomonas aegrilactucae sp. nov. and Pseudomonas morbosilactucae sp. nov., pathogens causing bacterial rot of lettuce in Japan.</title>
        <authorList>
            <person name="Sawada H."/>
            <person name="Fujikawa T."/>
            <person name="Satou M."/>
        </authorList>
    </citation>
    <scope>NUCLEOTIDE SEQUENCE</scope>
    <source>
        <strain evidence="6">0166_1</strain>
    </source>
</reference>
<keyword evidence="3 4" id="KW-0732">Signal</keyword>
<keyword evidence="7" id="KW-1185">Reference proteome</keyword>
<evidence type="ECO:0000259" key="5">
    <source>
        <dbReference type="Pfam" id="PF13407"/>
    </source>
</evidence>
<dbReference type="Gene3D" id="3.40.50.2300">
    <property type="match status" value="2"/>
</dbReference>
<feature type="chain" id="PRO_5039154444" description="Periplasmic binding protein domain-containing protein" evidence="4">
    <location>
        <begin position="19"/>
        <end position="425"/>
    </location>
</feature>
<dbReference type="GO" id="GO:0030246">
    <property type="term" value="F:carbohydrate binding"/>
    <property type="evidence" value="ECO:0007669"/>
    <property type="project" value="UniProtKB-ARBA"/>
</dbReference>
<dbReference type="PROSITE" id="PS51257">
    <property type="entry name" value="PROKAR_LIPOPROTEIN"/>
    <property type="match status" value="1"/>
</dbReference>
<dbReference type="AlphaFoldDB" id="A0A9E6XY88"/>
<dbReference type="GO" id="GO:0030313">
    <property type="term" value="C:cell envelope"/>
    <property type="evidence" value="ECO:0007669"/>
    <property type="project" value="UniProtKB-SubCell"/>
</dbReference>
<dbReference type="Proteomes" id="UP001162834">
    <property type="component" value="Chromosome"/>
</dbReference>
<organism evidence="6 7">
    <name type="scientific">Capillimicrobium parvum</name>
    <dbReference type="NCBI Taxonomy" id="2884022"/>
    <lineage>
        <taxon>Bacteria</taxon>
        <taxon>Bacillati</taxon>
        <taxon>Actinomycetota</taxon>
        <taxon>Thermoleophilia</taxon>
        <taxon>Solirubrobacterales</taxon>
        <taxon>Capillimicrobiaceae</taxon>
        <taxon>Capillimicrobium</taxon>
    </lineage>
</organism>
<evidence type="ECO:0000256" key="1">
    <source>
        <dbReference type="ARBA" id="ARBA00004196"/>
    </source>
</evidence>
<dbReference type="PANTHER" id="PTHR46847:SF1">
    <property type="entry name" value="D-ALLOSE-BINDING PERIPLASMIC PROTEIN-RELATED"/>
    <property type="match status" value="1"/>
</dbReference>
<gene>
    <name evidence="6" type="ORF">DSM104329_02558</name>
</gene>
<dbReference type="Pfam" id="PF13407">
    <property type="entry name" value="Peripla_BP_4"/>
    <property type="match status" value="1"/>
</dbReference>
<evidence type="ECO:0000256" key="2">
    <source>
        <dbReference type="ARBA" id="ARBA00007639"/>
    </source>
</evidence>
<sequence length="425" mass="43931">MSKTVRCTAPFVAALALAVAGCGGGSSSGSGATAGTGSTGSTAEAVALTTPAAGCGSLPLPAVQDPDGVVAQLPADHQAAYKGYPYVVHKSPWADWKPKGEPPYKVGVAWGPSTAGFQVDMGKALVDRLKASPLVSDVEYRTMGADVNVPAQLANYNALVNEGVDIMIVEPLLAPPFLAPIKKAAEKGIPTVTVQTVADTPYAVNVSPNLTLANAEASARLLQMIGGKGNVLRVGGIPGVPSEIEADTAQKLVLKECPDVKDAGQVYGNFVSPNAKSETLKFLATHPTKIDGVLQSGTMTDGIMSAFQQTGRPMPIVADIGPTKGGVGYWINNRDSYQGVGTAFGPSALGTAGADVTLRMLEGQGPKTSNMVARIPLLTDENLDQWADKSWTLTTPGQPEGPPNSWFTDEYLDPFFANGAPPQGD</sequence>
<dbReference type="KEGG" id="sbae:DSM104329_02558"/>
<comment type="similarity">
    <text evidence="2">Belongs to the bacterial solute-binding protein 2 family.</text>
</comment>
<dbReference type="SUPFAM" id="SSF53822">
    <property type="entry name" value="Periplasmic binding protein-like I"/>
    <property type="match status" value="1"/>
</dbReference>
<protein>
    <recommendedName>
        <fullName evidence="5">Periplasmic binding protein domain-containing protein</fullName>
    </recommendedName>
</protein>
<accession>A0A9E6XY88</accession>
<proteinExistence type="inferred from homology"/>
<comment type="subcellular location">
    <subcellularLocation>
        <location evidence="1">Cell envelope</location>
    </subcellularLocation>
</comment>
<dbReference type="InterPro" id="IPR028082">
    <property type="entry name" value="Peripla_BP_I"/>
</dbReference>
<dbReference type="InterPro" id="IPR025997">
    <property type="entry name" value="SBP_2_dom"/>
</dbReference>
<name>A0A9E6XY88_9ACTN</name>
<feature type="signal peptide" evidence="4">
    <location>
        <begin position="1"/>
        <end position="18"/>
    </location>
</feature>
<evidence type="ECO:0000313" key="7">
    <source>
        <dbReference type="Proteomes" id="UP001162834"/>
    </source>
</evidence>
<feature type="domain" description="Periplasmic binding protein" evidence="5">
    <location>
        <begin position="107"/>
        <end position="364"/>
    </location>
</feature>
<dbReference type="EMBL" id="CP087164">
    <property type="protein sequence ID" value="UGS36158.1"/>
    <property type="molecule type" value="Genomic_DNA"/>
</dbReference>
<dbReference type="PANTHER" id="PTHR46847">
    <property type="entry name" value="D-ALLOSE-BINDING PERIPLASMIC PROTEIN-RELATED"/>
    <property type="match status" value="1"/>
</dbReference>
<dbReference type="RefSeq" id="WP_259315835.1">
    <property type="nucleotide sequence ID" value="NZ_CP087164.1"/>
</dbReference>